<dbReference type="InterPro" id="IPR036907">
    <property type="entry name" value="5'-Nucleotdase_C_sf"/>
</dbReference>
<feature type="chain" id="PRO_5044977224" evidence="1">
    <location>
        <begin position="24"/>
        <end position="626"/>
    </location>
</feature>
<dbReference type="InterPro" id="IPR008334">
    <property type="entry name" value="5'-Nucleotdase_C"/>
</dbReference>
<dbReference type="RefSeq" id="WP_308710556.1">
    <property type="nucleotide sequence ID" value="NZ_JAVHUY010000002.1"/>
</dbReference>
<evidence type="ECO:0000259" key="2">
    <source>
        <dbReference type="Pfam" id="PF02872"/>
    </source>
</evidence>
<comment type="caution">
    <text evidence="3">The sequence shown here is derived from an EMBL/GenBank/DDBJ whole genome shotgun (WGS) entry which is preliminary data.</text>
</comment>
<reference evidence="3 4" key="1">
    <citation type="submission" date="2023-08" db="EMBL/GenBank/DDBJ databases">
        <title>Phytohabitans sansha sp. nov., isolated from marine sediment.</title>
        <authorList>
            <person name="Zhao Y."/>
            <person name="Yi K."/>
        </authorList>
    </citation>
    <scope>NUCLEOTIDE SEQUENCE [LARGE SCALE GENOMIC DNA]</scope>
    <source>
        <strain evidence="3 4">ZYX-F-186</strain>
    </source>
</reference>
<evidence type="ECO:0000313" key="3">
    <source>
        <dbReference type="EMBL" id="MDQ7903271.1"/>
    </source>
</evidence>
<feature type="signal peptide" evidence="1">
    <location>
        <begin position="1"/>
        <end position="23"/>
    </location>
</feature>
<dbReference type="InterPro" id="IPR006179">
    <property type="entry name" value="5_nucleotidase/apyrase"/>
</dbReference>
<proteinExistence type="inferred from homology"/>
<keyword evidence="1" id="KW-0547">Nucleotide-binding</keyword>
<accession>A0ABU0Z893</accession>
<organism evidence="3 4">
    <name type="scientific">Phytohabitans maris</name>
    <dbReference type="NCBI Taxonomy" id="3071409"/>
    <lineage>
        <taxon>Bacteria</taxon>
        <taxon>Bacillati</taxon>
        <taxon>Actinomycetota</taxon>
        <taxon>Actinomycetes</taxon>
        <taxon>Micromonosporales</taxon>
        <taxon>Micromonosporaceae</taxon>
    </lineage>
</organism>
<dbReference type="InterPro" id="IPR029052">
    <property type="entry name" value="Metallo-depent_PP-like"/>
</dbReference>
<dbReference type="SUPFAM" id="SSF55816">
    <property type="entry name" value="5'-nucleotidase (syn. UDP-sugar hydrolase), C-terminal domain"/>
    <property type="match status" value="1"/>
</dbReference>
<dbReference type="EMBL" id="JAVHUY010000002">
    <property type="protein sequence ID" value="MDQ7903271.1"/>
    <property type="molecule type" value="Genomic_DNA"/>
</dbReference>
<dbReference type="Gene3D" id="3.90.780.10">
    <property type="entry name" value="5'-Nucleotidase, C-terminal domain"/>
    <property type="match status" value="1"/>
</dbReference>
<dbReference type="PANTHER" id="PTHR11575">
    <property type="entry name" value="5'-NUCLEOTIDASE-RELATED"/>
    <property type="match status" value="1"/>
</dbReference>
<comment type="similarity">
    <text evidence="1">Belongs to the 5'-nucleotidase family.</text>
</comment>
<name>A0ABU0Z893_9ACTN</name>
<protein>
    <submittedName>
        <fullName evidence="3">Bifunctional metallophosphatase/5'-nucleotidase</fullName>
    </submittedName>
</protein>
<feature type="domain" description="5'-Nucleotidase C-terminal" evidence="2">
    <location>
        <begin position="422"/>
        <end position="587"/>
    </location>
</feature>
<keyword evidence="1" id="KW-0378">Hydrolase</keyword>
<evidence type="ECO:0000313" key="4">
    <source>
        <dbReference type="Proteomes" id="UP001230908"/>
    </source>
</evidence>
<sequence length="626" mass="64544">MTPSRSRGWAVLRNLAVPALALAVVATVPFSSPDSAESDQAAAAWTPMSPVSVSYDLAGHGKGGQGGKTVKGNLLGFNDFHGAIDPPTGSGGLVNGTPAGGVEYLTTWVKKLRAEAKSERRESITVGAGDLVGASPLVSAAFHDEPSIELLNNAGLQISSVGNHEFDEGTTELQRLQRGGCHPTDGCQDGDGFKGAKFNYLAANVVRKNSGLPLLLPVDIRLVDGVPVGFVGMTLEGTPGIVNPAGITSVQFRDEIETANKWGGLLRLAGVKSLVLLIHEGGAQSAPPNPQPVDGCANFAGPITDIVAGLRPEFGIVVSGHTHRFYSCQLPNSSGAPSVVTSAGSNGVLVTDIDFTLDKRTGRFAEIAARNVIVENGVRNPDGSWQTDSTGAFVRNPALVDKSAKKIADKYRTAVAPIANRVVGKITADITNANNAAGESALGDVIADAQLAYTTAAAGAQIALMNPGGIRAPLTFANSPGGEPAGDVTYGECFTVQPFNNLVVTQTLTGAQLKEVLEQQFVGFGGQTVQRILQVSAGFTYSYDSTAAAGAKVSQLALNGTPIDPATTYRVTTNDFLANGGDGFTRLTGGTDRATAPGFDIDALVTYLGGGTPVAPGPQDRITKIA</sequence>
<keyword evidence="1" id="KW-0732">Signal</keyword>
<dbReference type="PRINTS" id="PR01607">
    <property type="entry name" value="APYRASEFAMLY"/>
</dbReference>
<dbReference type="Gene3D" id="3.60.21.10">
    <property type="match status" value="1"/>
</dbReference>
<dbReference type="Pfam" id="PF02872">
    <property type="entry name" value="5_nucleotid_C"/>
    <property type="match status" value="1"/>
</dbReference>
<dbReference type="PANTHER" id="PTHR11575:SF24">
    <property type="entry name" value="5'-NUCLEOTIDASE"/>
    <property type="match status" value="1"/>
</dbReference>
<dbReference type="SUPFAM" id="SSF56300">
    <property type="entry name" value="Metallo-dependent phosphatases"/>
    <property type="match status" value="1"/>
</dbReference>
<dbReference type="Proteomes" id="UP001230908">
    <property type="component" value="Unassembled WGS sequence"/>
</dbReference>
<evidence type="ECO:0000256" key="1">
    <source>
        <dbReference type="RuleBase" id="RU362119"/>
    </source>
</evidence>
<gene>
    <name evidence="3" type="ORF">RB614_01890</name>
</gene>
<keyword evidence="4" id="KW-1185">Reference proteome</keyword>